<gene>
    <name evidence="1" type="ORF">S06H3_33721</name>
</gene>
<comment type="caution">
    <text evidence="1">The sequence shown here is derived from an EMBL/GenBank/DDBJ whole genome shotgun (WGS) entry which is preliminary data.</text>
</comment>
<feature type="non-terminal residue" evidence="1">
    <location>
        <position position="1"/>
    </location>
</feature>
<name>X1NBM2_9ZZZZ</name>
<accession>X1NBM2</accession>
<dbReference type="AlphaFoldDB" id="X1NBM2"/>
<reference evidence="1" key="1">
    <citation type="journal article" date="2014" name="Front. Microbiol.">
        <title>High frequency of phylogenetically diverse reductive dehalogenase-homologous genes in deep subseafloor sedimentary metagenomes.</title>
        <authorList>
            <person name="Kawai M."/>
            <person name="Futagami T."/>
            <person name="Toyoda A."/>
            <person name="Takaki Y."/>
            <person name="Nishi S."/>
            <person name="Hori S."/>
            <person name="Arai W."/>
            <person name="Tsubouchi T."/>
            <person name="Morono Y."/>
            <person name="Uchiyama I."/>
            <person name="Ito T."/>
            <person name="Fujiyama A."/>
            <person name="Inagaki F."/>
            <person name="Takami H."/>
        </authorList>
    </citation>
    <scope>NUCLEOTIDE SEQUENCE</scope>
    <source>
        <strain evidence="1">Expedition CK06-06</strain>
    </source>
</reference>
<sequence>EQILHDLGYNNVEVIGVGFSERKLLGLLKIIKRLSNNAPWFKIISAFRIGLTKLNALDKIERMVQKIRAVELVKGTANKLYTKAIKAIDEADDYNTLNRLQLDWWAEPSGHAKRK</sequence>
<protein>
    <submittedName>
        <fullName evidence="1">Uncharacterized protein</fullName>
    </submittedName>
</protein>
<organism evidence="1">
    <name type="scientific">marine sediment metagenome</name>
    <dbReference type="NCBI Taxonomy" id="412755"/>
    <lineage>
        <taxon>unclassified sequences</taxon>
        <taxon>metagenomes</taxon>
        <taxon>ecological metagenomes</taxon>
    </lineage>
</organism>
<proteinExistence type="predicted"/>
<evidence type="ECO:0000313" key="1">
    <source>
        <dbReference type="EMBL" id="GAI24235.1"/>
    </source>
</evidence>
<dbReference type="EMBL" id="BARV01020159">
    <property type="protein sequence ID" value="GAI24235.1"/>
    <property type="molecule type" value="Genomic_DNA"/>
</dbReference>